<name>A0A3B0SI11_9ZZZZ</name>
<accession>A0A3B0SI11</accession>
<proteinExistence type="predicted"/>
<protein>
    <submittedName>
        <fullName evidence="1">Uncharacterized protein</fullName>
    </submittedName>
</protein>
<dbReference type="EMBL" id="UOEJ01000060">
    <property type="protein sequence ID" value="VAV94565.1"/>
    <property type="molecule type" value="Genomic_DNA"/>
</dbReference>
<evidence type="ECO:0000313" key="1">
    <source>
        <dbReference type="EMBL" id="VAV94565.1"/>
    </source>
</evidence>
<sequence>MAGVILRVQGAESTLALEELTIPRLLAEARAVGLTEFAVLRNGEEVTGPDDLAAQDSDIFVILPADYEDVEINIDIANDAR</sequence>
<reference evidence="1" key="1">
    <citation type="submission" date="2018-06" db="EMBL/GenBank/DDBJ databases">
        <authorList>
            <person name="Zhirakovskaya E."/>
        </authorList>
    </citation>
    <scope>NUCLEOTIDE SEQUENCE</scope>
</reference>
<gene>
    <name evidence="1" type="ORF">MNBD_ALPHA01-631</name>
</gene>
<dbReference type="AlphaFoldDB" id="A0A3B0SI11"/>
<organism evidence="1">
    <name type="scientific">hydrothermal vent metagenome</name>
    <dbReference type="NCBI Taxonomy" id="652676"/>
    <lineage>
        <taxon>unclassified sequences</taxon>
        <taxon>metagenomes</taxon>
        <taxon>ecological metagenomes</taxon>
    </lineage>
</organism>